<dbReference type="SMART" id="SM01173">
    <property type="entry name" value="DUF4187"/>
    <property type="match status" value="1"/>
</dbReference>
<evidence type="ECO:0000259" key="2">
    <source>
        <dbReference type="PROSITE" id="PS50174"/>
    </source>
</evidence>
<dbReference type="Pfam" id="PF13821">
    <property type="entry name" value="DUF4187"/>
    <property type="match status" value="1"/>
</dbReference>
<dbReference type="InterPro" id="IPR025239">
    <property type="entry name" value="DUF4187"/>
</dbReference>
<dbReference type="FunCoup" id="G3AKX6">
    <property type="interactions" value="234"/>
</dbReference>
<dbReference type="OMA" id="DYMNMVI"/>
<dbReference type="GeneID" id="18871390"/>
<sequence>MNFKLVEPTSNKPEIPDEQHENKINRSLFTNQSSKSIGLSIMEKMGFKVGDSLGVNNNNAIKEPILIQKRTHRIGLAVGQNKTEPMPTYSKEKVDDLKKRLVNHSKQQVEIKEVRKIMKLCLEMSGEYDKYLEDSDIDGVNELWRPYLIESESSRQRYKFTTVKEKTKQIPTTIVDLVEDLEQRSSRLLDYLRDTHSYCWYCGTKFNDQVDLVTNCPGRSRDVHLI</sequence>
<dbReference type="PANTHER" id="PTHR21032">
    <property type="entry name" value="G PATCH DOMAIN-CONTAINING PROTEIN 11"/>
    <property type="match status" value="1"/>
</dbReference>
<evidence type="ECO:0000313" key="3">
    <source>
        <dbReference type="EMBL" id="EGW33019.1"/>
    </source>
</evidence>
<dbReference type="eggNOG" id="KOG1994">
    <property type="taxonomic scope" value="Eukaryota"/>
</dbReference>
<feature type="region of interest" description="Disordered" evidence="1">
    <location>
        <begin position="1"/>
        <end position="20"/>
    </location>
</feature>
<dbReference type="GO" id="GO:0003676">
    <property type="term" value="F:nucleic acid binding"/>
    <property type="evidence" value="ECO:0007669"/>
    <property type="project" value="InterPro"/>
</dbReference>
<dbReference type="InParanoid" id="G3AKX6"/>
<dbReference type="InterPro" id="IPR000467">
    <property type="entry name" value="G_patch_dom"/>
</dbReference>
<dbReference type="SMART" id="SM00443">
    <property type="entry name" value="G_patch"/>
    <property type="match status" value="1"/>
</dbReference>
<evidence type="ECO:0000313" key="4">
    <source>
        <dbReference type="Proteomes" id="UP000000709"/>
    </source>
</evidence>
<dbReference type="OrthoDB" id="786951at2759"/>
<dbReference type="Pfam" id="PF01585">
    <property type="entry name" value="G-patch"/>
    <property type="match status" value="1"/>
</dbReference>
<reference evidence="3 4" key="1">
    <citation type="journal article" date="2011" name="Proc. Natl. Acad. Sci. U.S.A.">
        <title>Comparative genomics of xylose-fermenting fungi for enhanced biofuel production.</title>
        <authorList>
            <person name="Wohlbach D.J."/>
            <person name="Kuo A."/>
            <person name="Sato T.K."/>
            <person name="Potts K.M."/>
            <person name="Salamov A.A."/>
            <person name="LaButti K.M."/>
            <person name="Sun H."/>
            <person name="Clum A."/>
            <person name="Pangilinan J.L."/>
            <person name="Lindquist E.A."/>
            <person name="Lucas S."/>
            <person name="Lapidus A."/>
            <person name="Jin M."/>
            <person name="Gunawan C."/>
            <person name="Balan V."/>
            <person name="Dale B.E."/>
            <person name="Jeffries T.W."/>
            <person name="Zinkel R."/>
            <person name="Barry K.W."/>
            <person name="Grigoriev I.V."/>
            <person name="Gasch A.P."/>
        </authorList>
    </citation>
    <scope>NUCLEOTIDE SEQUENCE [LARGE SCALE GENOMIC DNA]</scope>
    <source>
        <strain evidence="4">NRRL Y-27907 / 11-Y1</strain>
    </source>
</reference>
<accession>G3AKX6</accession>
<proteinExistence type="predicted"/>
<dbReference type="HOGENOM" id="CLU_046724_0_0_1"/>
<dbReference type="EMBL" id="GL996501">
    <property type="protein sequence ID" value="EGW33019.1"/>
    <property type="molecule type" value="Genomic_DNA"/>
</dbReference>
<dbReference type="AlphaFoldDB" id="G3AKX6"/>
<feature type="domain" description="G-patch" evidence="2">
    <location>
        <begin position="34"/>
        <end position="81"/>
    </location>
</feature>
<dbReference type="GO" id="GO:0000776">
    <property type="term" value="C:kinetochore"/>
    <property type="evidence" value="ECO:0007669"/>
    <property type="project" value="TreeGrafter"/>
</dbReference>
<organism evidence="4">
    <name type="scientific">Spathaspora passalidarum (strain NRRL Y-27907 / 11-Y1)</name>
    <dbReference type="NCBI Taxonomy" id="619300"/>
    <lineage>
        <taxon>Eukaryota</taxon>
        <taxon>Fungi</taxon>
        <taxon>Dikarya</taxon>
        <taxon>Ascomycota</taxon>
        <taxon>Saccharomycotina</taxon>
        <taxon>Pichiomycetes</taxon>
        <taxon>Debaryomycetaceae</taxon>
        <taxon>Spathaspora</taxon>
    </lineage>
</organism>
<dbReference type="RefSeq" id="XP_007374534.1">
    <property type="nucleotide sequence ID" value="XM_007374472.1"/>
</dbReference>
<gene>
    <name evidence="3" type="ORF">SPAPADRAFT_49944</name>
</gene>
<evidence type="ECO:0000256" key="1">
    <source>
        <dbReference type="SAM" id="MobiDB-lite"/>
    </source>
</evidence>
<dbReference type="PROSITE" id="PS50174">
    <property type="entry name" value="G_PATCH"/>
    <property type="match status" value="1"/>
</dbReference>
<dbReference type="InterPro" id="IPR039249">
    <property type="entry name" value="GPATCH11"/>
</dbReference>
<dbReference type="KEGG" id="spaa:SPAPADRAFT_49944"/>
<keyword evidence="4" id="KW-1185">Reference proteome</keyword>
<dbReference type="Proteomes" id="UP000000709">
    <property type="component" value="Unassembled WGS sequence"/>
</dbReference>
<name>G3AKX6_SPAPN</name>
<dbReference type="PANTHER" id="PTHR21032:SF0">
    <property type="entry name" value="G PATCH DOMAIN-CONTAINING PROTEIN 11"/>
    <property type="match status" value="1"/>
</dbReference>
<protein>
    <recommendedName>
        <fullName evidence="2">G-patch domain-containing protein</fullName>
    </recommendedName>
</protein>